<keyword evidence="10" id="KW-0275">Fatty acid biosynthesis</keyword>
<dbReference type="InterPro" id="IPR002347">
    <property type="entry name" value="SDR_fam"/>
</dbReference>
<evidence type="ECO:0000256" key="4">
    <source>
        <dbReference type="ARBA" id="ARBA00022553"/>
    </source>
</evidence>
<evidence type="ECO:0000256" key="18">
    <source>
        <dbReference type="ARBA" id="ARBA00049251"/>
    </source>
</evidence>
<evidence type="ECO:0000256" key="19">
    <source>
        <dbReference type="ARBA" id="ARBA00049386"/>
    </source>
</evidence>
<dbReference type="SUPFAM" id="SSF51735">
    <property type="entry name" value="NAD(P)-binding Rossmann-fold domains"/>
    <property type="match status" value="1"/>
</dbReference>
<comment type="catalytic activity">
    <reaction evidence="15">
        <text>(2E)-dodecenoyl-CoA + NADPH + H(+) = dodecanoyl-CoA + NADP(+)</text>
        <dbReference type="Rhea" id="RHEA:44964"/>
        <dbReference type="ChEBI" id="CHEBI:15378"/>
        <dbReference type="ChEBI" id="CHEBI:57330"/>
        <dbReference type="ChEBI" id="CHEBI:57375"/>
        <dbReference type="ChEBI" id="CHEBI:57783"/>
        <dbReference type="ChEBI" id="CHEBI:58349"/>
    </reaction>
    <physiologicalReaction direction="left-to-right" evidence="15">
        <dbReference type="Rhea" id="RHEA:44965"/>
    </physiologicalReaction>
</comment>
<reference evidence="21 22" key="1">
    <citation type="submission" date="2012-11" db="EMBL/GenBank/DDBJ databases">
        <title>Whole genome sequence of Gluconacetobacter europaeus NBRC3261.</title>
        <authorList>
            <person name="Azuma Y."/>
            <person name="Higashiura N."/>
            <person name="Hirakawa H."/>
            <person name="Matsushita K."/>
        </authorList>
    </citation>
    <scope>NUCLEOTIDE SEQUENCE [LARGE SCALE GENOMIC DNA]</scope>
    <source>
        <strain evidence="21 22">NBRC 3261</strain>
    </source>
</reference>
<keyword evidence="7" id="KW-0560">Oxidoreductase</keyword>
<dbReference type="EMBL" id="BANI01000069">
    <property type="protein sequence ID" value="GAN96527.1"/>
    <property type="molecule type" value="Genomic_DNA"/>
</dbReference>
<comment type="caution">
    <text evidence="21">The sequence shown here is derived from an EMBL/GenBank/DDBJ whole genome shotgun (WGS) entry which is preliminary data.</text>
</comment>
<dbReference type="GO" id="GO:0019166">
    <property type="term" value="F:trans-2-enoyl-CoA reductase (NADPH) activity"/>
    <property type="evidence" value="ECO:0007669"/>
    <property type="project" value="UniProtKB-EC"/>
</dbReference>
<evidence type="ECO:0000256" key="2">
    <source>
        <dbReference type="ARBA" id="ARBA00005189"/>
    </source>
</evidence>
<evidence type="ECO:0000256" key="16">
    <source>
        <dbReference type="ARBA" id="ARBA00048686"/>
    </source>
</evidence>
<dbReference type="PANTHER" id="PTHR24317:SF7">
    <property type="entry name" value="PEROXISOMAL TRANS-2-ENOYL-COA REDUCTASE"/>
    <property type="match status" value="1"/>
</dbReference>
<gene>
    <name evidence="21" type="ORF">Geu3261_0075_001</name>
</gene>
<dbReference type="AlphaFoldDB" id="A0A0D6PYX7"/>
<comment type="catalytic activity">
    <reaction evidence="17">
        <text>(2E)-hexenoyl-CoA + NADPH + H(+) = hexanoyl-CoA + NADP(+)</text>
        <dbReference type="Rhea" id="RHEA:44956"/>
        <dbReference type="ChEBI" id="CHEBI:15378"/>
        <dbReference type="ChEBI" id="CHEBI:57783"/>
        <dbReference type="ChEBI" id="CHEBI:58349"/>
        <dbReference type="ChEBI" id="CHEBI:62077"/>
        <dbReference type="ChEBI" id="CHEBI:62620"/>
    </reaction>
    <physiologicalReaction direction="left-to-right" evidence="17">
        <dbReference type="Rhea" id="RHEA:44957"/>
    </physiologicalReaction>
</comment>
<dbReference type="InterPro" id="IPR052388">
    <property type="entry name" value="Peroxisomal_t2-enoyl-CoA_red"/>
</dbReference>
<evidence type="ECO:0000313" key="21">
    <source>
        <dbReference type="EMBL" id="GAN96527.1"/>
    </source>
</evidence>
<dbReference type="Proteomes" id="UP000032675">
    <property type="component" value="Unassembled WGS sequence"/>
</dbReference>
<dbReference type="PANTHER" id="PTHR24317">
    <property type="entry name" value="PEROXISOMAL TRANS-2-ENOYL-COA REDUCTASE"/>
    <property type="match status" value="1"/>
</dbReference>
<evidence type="ECO:0000256" key="17">
    <source>
        <dbReference type="ARBA" id="ARBA00049108"/>
    </source>
</evidence>
<comment type="function">
    <text evidence="11">Participates in chain elongation of fatty acids. Catalyzes the reduction of trans-2-enoyl-CoAs of varying chain lengths from 6:1 to 16:1, having maximum activity with 10:1 CoA. Has no 2,4-dienoyl-CoA reductase activity.</text>
</comment>
<comment type="catalytic activity">
    <reaction evidence="16">
        <text>(2E)-tetradecenoyl-CoA + NADPH + H(+) = tetradecanoyl-CoA + NADP(+)</text>
        <dbReference type="Rhea" id="RHEA:44968"/>
        <dbReference type="ChEBI" id="CHEBI:15378"/>
        <dbReference type="ChEBI" id="CHEBI:57385"/>
        <dbReference type="ChEBI" id="CHEBI:57783"/>
        <dbReference type="ChEBI" id="CHEBI:58349"/>
        <dbReference type="ChEBI" id="CHEBI:61405"/>
    </reaction>
    <physiologicalReaction direction="left-to-right" evidence="16">
        <dbReference type="Rhea" id="RHEA:44969"/>
    </physiologicalReaction>
</comment>
<organism evidence="21 22">
    <name type="scientific">Komagataeibacter europaeus NBRC 3261</name>
    <dbReference type="NCBI Taxonomy" id="1234669"/>
    <lineage>
        <taxon>Bacteria</taxon>
        <taxon>Pseudomonadati</taxon>
        <taxon>Pseudomonadota</taxon>
        <taxon>Alphaproteobacteria</taxon>
        <taxon>Acetobacterales</taxon>
        <taxon>Acetobacteraceae</taxon>
        <taxon>Komagataeibacter</taxon>
    </lineage>
</organism>
<dbReference type="Gene3D" id="3.40.50.720">
    <property type="entry name" value="NAD(P)-binding Rossmann-like Domain"/>
    <property type="match status" value="1"/>
</dbReference>
<evidence type="ECO:0000256" key="12">
    <source>
        <dbReference type="ARBA" id="ARBA00038622"/>
    </source>
</evidence>
<evidence type="ECO:0000256" key="5">
    <source>
        <dbReference type="ARBA" id="ARBA00022832"/>
    </source>
</evidence>
<evidence type="ECO:0000256" key="10">
    <source>
        <dbReference type="ARBA" id="ARBA00023160"/>
    </source>
</evidence>
<keyword evidence="5" id="KW-0276">Fatty acid metabolism</keyword>
<dbReference type="Pfam" id="PF13561">
    <property type="entry name" value="adh_short_C2"/>
    <property type="match status" value="1"/>
</dbReference>
<evidence type="ECO:0000256" key="11">
    <source>
        <dbReference type="ARBA" id="ARBA00037124"/>
    </source>
</evidence>
<evidence type="ECO:0000256" key="8">
    <source>
        <dbReference type="ARBA" id="ARBA00023098"/>
    </source>
</evidence>
<evidence type="ECO:0000256" key="6">
    <source>
        <dbReference type="ARBA" id="ARBA00022857"/>
    </source>
</evidence>
<sequence>MENPRLYAAWLDGTPMHRVGQPDEVASVVQFLASDAASLMTGAIVNVDAGFTVW</sequence>
<evidence type="ECO:0000256" key="14">
    <source>
        <dbReference type="ARBA" id="ARBA00041063"/>
    </source>
</evidence>
<evidence type="ECO:0000313" key="22">
    <source>
        <dbReference type="Proteomes" id="UP000032675"/>
    </source>
</evidence>
<dbReference type="EC" id="1.3.1.38" evidence="13"/>
<comment type="subcellular location">
    <subcellularLocation>
        <location evidence="1">Peroxisome</location>
    </subcellularLocation>
</comment>
<evidence type="ECO:0000256" key="3">
    <source>
        <dbReference type="ARBA" id="ARBA00022516"/>
    </source>
</evidence>
<comment type="pathway">
    <text evidence="2">Lipid metabolism.</text>
</comment>
<keyword evidence="4" id="KW-0597">Phosphoprotein</keyword>
<comment type="catalytic activity">
    <reaction evidence="19">
        <text>(2E)-decenoyl-CoA + NADPH + H(+) = decanoyl-CoA + NADP(+)</text>
        <dbReference type="Rhea" id="RHEA:44960"/>
        <dbReference type="ChEBI" id="CHEBI:15378"/>
        <dbReference type="ChEBI" id="CHEBI:57783"/>
        <dbReference type="ChEBI" id="CHEBI:58349"/>
        <dbReference type="ChEBI" id="CHEBI:61406"/>
        <dbReference type="ChEBI" id="CHEBI:61430"/>
    </reaction>
    <physiologicalReaction direction="left-to-right" evidence="19">
        <dbReference type="Rhea" id="RHEA:44961"/>
    </physiologicalReaction>
</comment>
<evidence type="ECO:0000256" key="7">
    <source>
        <dbReference type="ARBA" id="ARBA00023002"/>
    </source>
</evidence>
<protein>
    <recommendedName>
        <fullName evidence="14">Peroxisomal trans-2-enoyl-CoA reductase</fullName>
        <ecNumber evidence="13">1.3.1.38</ecNumber>
    </recommendedName>
</protein>
<evidence type="ECO:0000256" key="13">
    <source>
        <dbReference type="ARBA" id="ARBA00038849"/>
    </source>
</evidence>
<keyword evidence="8" id="KW-0443">Lipid metabolism</keyword>
<keyword evidence="9" id="KW-0576">Peroxisome</keyword>
<accession>A0A0D6PYX7</accession>
<name>A0A0D6PYX7_KOMEU</name>
<evidence type="ECO:0000256" key="9">
    <source>
        <dbReference type="ARBA" id="ARBA00023140"/>
    </source>
</evidence>
<dbReference type="GO" id="GO:0006633">
    <property type="term" value="P:fatty acid biosynthetic process"/>
    <property type="evidence" value="ECO:0007669"/>
    <property type="project" value="UniProtKB-KW"/>
</dbReference>
<proteinExistence type="predicted"/>
<keyword evidence="3" id="KW-0444">Lipid biosynthesis</keyword>
<comment type="subunit">
    <text evidence="12">Interacts with PEX5, probably required to target it into peroxisomes.</text>
</comment>
<evidence type="ECO:0000256" key="15">
    <source>
        <dbReference type="ARBA" id="ARBA00047570"/>
    </source>
</evidence>
<evidence type="ECO:0000256" key="20">
    <source>
        <dbReference type="ARBA" id="ARBA00049559"/>
    </source>
</evidence>
<comment type="catalytic activity">
    <reaction evidence="18">
        <text>a (2E)-enoyl-CoA + NADPH + H(+) = a 2,3-saturated acyl-CoA + NADP(+)</text>
        <dbReference type="Rhea" id="RHEA:33763"/>
        <dbReference type="ChEBI" id="CHEBI:15378"/>
        <dbReference type="ChEBI" id="CHEBI:57783"/>
        <dbReference type="ChEBI" id="CHEBI:58349"/>
        <dbReference type="ChEBI" id="CHEBI:58856"/>
        <dbReference type="ChEBI" id="CHEBI:65111"/>
        <dbReference type="EC" id="1.3.1.38"/>
    </reaction>
    <physiologicalReaction direction="left-to-right" evidence="18">
        <dbReference type="Rhea" id="RHEA:33764"/>
    </physiologicalReaction>
</comment>
<comment type="catalytic activity">
    <reaction evidence="20">
        <text>(2E)-octenoyl-CoA + NADPH + H(+) = octanoyl-CoA + NADP(+)</text>
        <dbReference type="Rhea" id="RHEA:44952"/>
        <dbReference type="ChEBI" id="CHEBI:15378"/>
        <dbReference type="ChEBI" id="CHEBI:57386"/>
        <dbReference type="ChEBI" id="CHEBI:57783"/>
        <dbReference type="ChEBI" id="CHEBI:58349"/>
        <dbReference type="ChEBI" id="CHEBI:62242"/>
    </reaction>
    <physiologicalReaction direction="left-to-right" evidence="20">
        <dbReference type="Rhea" id="RHEA:44953"/>
    </physiologicalReaction>
</comment>
<dbReference type="InterPro" id="IPR036291">
    <property type="entry name" value="NAD(P)-bd_dom_sf"/>
</dbReference>
<evidence type="ECO:0000256" key="1">
    <source>
        <dbReference type="ARBA" id="ARBA00004275"/>
    </source>
</evidence>
<keyword evidence="6" id="KW-0521">NADP</keyword>